<keyword evidence="10" id="KW-0325">Glycoprotein</keyword>
<dbReference type="GO" id="GO:0033842">
    <property type="term" value="F:N-acetyl-beta-glucosaminyl-derivative 4-beta-N-acetylgalactosaminyltransferase activity"/>
    <property type="evidence" value="ECO:0007669"/>
    <property type="project" value="TreeGrafter"/>
</dbReference>
<dbReference type="PRINTS" id="PR02050">
    <property type="entry name" value="B14GALTRFASE"/>
</dbReference>
<keyword evidence="14" id="KW-1185">Reference proteome</keyword>
<dbReference type="GO" id="GO:0016020">
    <property type="term" value="C:membrane"/>
    <property type="evidence" value="ECO:0007669"/>
    <property type="project" value="UniProtKB-SubCell"/>
</dbReference>
<keyword evidence="8" id="KW-1133">Transmembrane helix</keyword>
<dbReference type="PANTHER" id="PTHR19300">
    <property type="entry name" value="BETA-1,4-GALACTOSYLTRANSFERASE"/>
    <property type="match status" value="1"/>
</dbReference>
<keyword evidence="7" id="KW-0735">Signal-anchor</keyword>
<dbReference type="InterPro" id="IPR029044">
    <property type="entry name" value="Nucleotide-diphossugar_trans"/>
</dbReference>
<feature type="non-terminal residue" evidence="13">
    <location>
        <position position="277"/>
    </location>
</feature>
<evidence type="ECO:0000256" key="6">
    <source>
        <dbReference type="ARBA" id="ARBA00022692"/>
    </source>
</evidence>
<evidence type="ECO:0000256" key="2">
    <source>
        <dbReference type="ARBA" id="ARBA00004922"/>
    </source>
</evidence>
<dbReference type="Gene3D" id="3.90.550.10">
    <property type="entry name" value="Spore Coat Polysaccharide Biosynthesis Protein SpsA, Chain A"/>
    <property type="match status" value="1"/>
</dbReference>
<dbReference type="InterPro" id="IPR027791">
    <property type="entry name" value="Galactosyl_T_C"/>
</dbReference>
<keyword evidence="4" id="KW-0328">Glycosyltransferase</keyword>
<dbReference type="Pfam" id="PF02709">
    <property type="entry name" value="Glyco_transf_7C"/>
    <property type="match status" value="1"/>
</dbReference>
<dbReference type="SUPFAM" id="SSF53448">
    <property type="entry name" value="Nucleotide-diphospho-sugar transferases"/>
    <property type="match status" value="1"/>
</dbReference>
<dbReference type="Proteomes" id="UP001497623">
    <property type="component" value="Unassembled WGS sequence"/>
</dbReference>
<keyword evidence="5" id="KW-0808">Transferase</keyword>
<evidence type="ECO:0000256" key="3">
    <source>
        <dbReference type="ARBA" id="ARBA00005735"/>
    </source>
</evidence>
<proteinExistence type="inferred from homology"/>
<protein>
    <recommendedName>
        <fullName evidence="15">Beta-1,4-N-acetylgalactosaminyltransferase bre-4</fullName>
    </recommendedName>
</protein>
<comment type="subcellular location">
    <subcellularLocation>
        <location evidence="1">Membrane</location>
        <topology evidence="1">Single-pass type II membrane protein</topology>
    </subcellularLocation>
</comment>
<evidence type="ECO:0000256" key="5">
    <source>
        <dbReference type="ARBA" id="ARBA00022679"/>
    </source>
</evidence>
<dbReference type="EMBL" id="CAXKWB010001884">
    <property type="protein sequence ID" value="CAL4065726.1"/>
    <property type="molecule type" value="Genomic_DNA"/>
</dbReference>
<evidence type="ECO:0000313" key="14">
    <source>
        <dbReference type="Proteomes" id="UP001497623"/>
    </source>
</evidence>
<dbReference type="GO" id="GO:0005794">
    <property type="term" value="C:Golgi apparatus"/>
    <property type="evidence" value="ECO:0007669"/>
    <property type="project" value="TreeGrafter"/>
</dbReference>
<dbReference type="PANTHER" id="PTHR19300:SF57">
    <property type="entry name" value="BETA-1,4-N-ACETYLGALACTOSAMINYLTRANSFERASE"/>
    <property type="match status" value="1"/>
</dbReference>
<dbReference type="GO" id="GO:0005975">
    <property type="term" value="P:carbohydrate metabolic process"/>
    <property type="evidence" value="ECO:0007669"/>
    <property type="project" value="InterPro"/>
</dbReference>
<evidence type="ECO:0000256" key="10">
    <source>
        <dbReference type="ARBA" id="ARBA00023180"/>
    </source>
</evidence>
<dbReference type="AlphaFoldDB" id="A0AAV2PUW2"/>
<evidence type="ECO:0000256" key="4">
    <source>
        <dbReference type="ARBA" id="ARBA00022676"/>
    </source>
</evidence>
<reference evidence="13 14" key="1">
    <citation type="submission" date="2024-05" db="EMBL/GenBank/DDBJ databases">
        <authorList>
            <person name="Wallberg A."/>
        </authorList>
    </citation>
    <scope>NUCLEOTIDE SEQUENCE [LARGE SCALE GENOMIC DNA]</scope>
</reference>
<evidence type="ECO:0000259" key="11">
    <source>
        <dbReference type="Pfam" id="PF02709"/>
    </source>
</evidence>
<evidence type="ECO:0000259" key="12">
    <source>
        <dbReference type="Pfam" id="PF13733"/>
    </source>
</evidence>
<dbReference type="Pfam" id="PF13733">
    <property type="entry name" value="Glyco_transf_7N"/>
    <property type="match status" value="1"/>
</dbReference>
<organism evidence="13 14">
    <name type="scientific">Meganyctiphanes norvegica</name>
    <name type="common">Northern krill</name>
    <name type="synonym">Thysanopoda norvegica</name>
    <dbReference type="NCBI Taxonomy" id="48144"/>
    <lineage>
        <taxon>Eukaryota</taxon>
        <taxon>Metazoa</taxon>
        <taxon>Ecdysozoa</taxon>
        <taxon>Arthropoda</taxon>
        <taxon>Crustacea</taxon>
        <taxon>Multicrustacea</taxon>
        <taxon>Malacostraca</taxon>
        <taxon>Eumalacostraca</taxon>
        <taxon>Eucarida</taxon>
        <taxon>Euphausiacea</taxon>
        <taxon>Euphausiidae</taxon>
        <taxon>Meganyctiphanes</taxon>
    </lineage>
</organism>
<name>A0AAV2PUW2_MEGNR</name>
<comment type="caution">
    <text evidence="13">The sequence shown here is derived from an EMBL/GenBank/DDBJ whole genome shotgun (WGS) entry which is preliminary data.</text>
</comment>
<gene>
    <name evidence="13" type="ORF">MNOR_LOCUS5015</name>
</gene>
<evidence type="ECO:0000256" key="8">
    <source>
        <dbReference type="ARBA" id="ARBA00022989"/>
    </source>
</evidence>
<keyword evidence="6" id="KW-0812">Transmembrane</keyword>
<dbReference type="InterPro" id="IPR003859">
    <property type="entry name" value="Galactosyl_T"/>
</dbReference>
<evidence type="ECO:0000256" key="7">
    <source>
        <dbReference type="ARBA" id="ARBA00022968"/>
    </source>
</evidence>
<feature type="domain" description="Galactosyltransferase C-terminal" evidence="11">
    <location>
        <begin position="153"/>
        <end position="229"/>
    </location>
</feature>
<feature type="domain" description="Galactosyltransferase N-terminal" evidence="12">
    <location>
        <begin position="75"/>
        <end position="149"/>
    </location>
</feature>
<comment type="pathway">
    <text evidence="2">Protein modification; protein glycosylation.</text>
</comment>
<evidence type="ECO:0000256" key="9">
    <source>
        <dbReference type="ARBA" id="ARBA00023136"/>
    </source>
</evidence>
<evidence type="ECO:0000313" key="13">
    <source>
        <dbReference type="EMBL" id="CAL4065726.1"/>
    </source>
</evidence>
<sequence>MIRYSRKINGNFEQNRVGSVWSKQKIGILHRLVSDIQQENLIFMGIQQGTSQTVDCLVLCACFKRYSCVRKTFQVPKLLPYLYNYHIKNILHIFRVIVVEQTGDALFNRGKLLNIGYIEALKIDNKIDCFIFHDVDLLPQNSLNIYACTHQPRHMYSAIDIFRYHLPYSRLFGGAVAMQSIHFNAINGFSNSFFGWGGEDDDFYNRLEKNGLEIVRFHPNIASYIALPHTKAKPAPDRYKQIYQGQSNGNKEGLLDISYKVKRVKTNALFTWILATC</sequence>
<evidence type="ECO:0008006" key="15">
    <source>
        <dbReference type="Google" id="ProtNLM"/>
    </source>
</evidence>
<keyword evidence="9" id="KW-0472">Membrane</keyword>
<comment type="similarity">
    <text evidence="3">Belongs to the glycosyltransferase 7 family.</text>
</comment>
<evidence type="ECO:0000256" key="1">
    <source>
        <dbReference type="ARBA" id="ARBA00004606"/>
    </source>
</evidence>
<accession>A0AAV2PUW2</accession>
<dbReference type="GO" id="GO:0008378">
    <property type="term" value="F:galactosyltransferase activity"/>
    <property type="evidence" value="ECO:0007669"/>
    <property type="project" value="TreeGrafter"/>
</dbReference>
<dbReference type="GO" id="GO:0006688">
    <property type="term" value="P:glycosphingolipid biosynthetic process"/>
    <property type="evidence" value="ECO:0007669"/>
    <property type="project" value="TreeGrafter"/>
</dbReference>
<dbReference type="InterPro" id="IPR027995">
    <property type="entry name" value="Galactosyl_T_N"/>
</dbReference>